<keyword evidence="1" id="KW-0812">Transmembrane</keyword>
<keyword evidence="3" id="KW-1185">Reference proteome</keyword>
<dbReference type="Proteomes" id="UP000823388">
    <property type="component" value="Chromosome 4K"/>
</dbReference>
<dbReference type="Pfam" id="PF20100">
    <property type="entry name" value="DUF6490"/>
    <property type="match status" value="1"/>
</dbReference>
<organism evidence="2 3">
    <name type="scientific">Panicum virgatum</name>
    <name type="common">Blackwell switchgrass</name>
    <dbReference type="NCBI Taxonomy" id="38727"/>
    <lineage>
        <taxon>Eukaryota</taxon>
        <taxon>Viridiplantae</taxon>
        <taxon>Streptophyta</taxon>
        <taxon>Embryophyta</taxon>
        <taxon>Tracheophyta</taxon>
        <taxon>Spermatophyta</taxon>
        <taxon>Magnoliopsida</taxon>
        <taxon>Liliopsida</taxon>
        <taxon>Poales</taxon>
        <taxon>Poaceae</taxon>
        <taxon>PACMAD clade</taxon>
        <taxon>Panicoideae</taxon>
        <taxon>Panicodae</taxon>
        <taxon>Paniceae</taxon>
        <taxon>Panicinae</taxon>
        <taxon>Panicum</taxon>
        <taxon>Panicum sect. Hiantes</taxon>
    </lineage>
</organism>
<proteinExistence type="predicted"/>
<name>A0A8T0TKE2_PANVG</name>
<accession>A0A8T0TKE2</accession>
<evidence type="ECO:0000256" key="1">
    <source>
        <dbReference type="SAM" id="Phobius"/>
    </source>
</evidence>
<evidence type="ECO:0000313" key="3">
    <source>
        <dbReference type="Proteomes" id="UP000823388"/>
    </source>
</evidence>
<evidence type="ECO:0000313" key="2">
    <source>
        <dbReference type="EMBL" id="KAG2609394.1"/>
    </source>
</evidence>
<feature type="transmembrane region" description="Helical" evidence="1">
    <location>
        <begin position="84"/>
        <end position="101"/>
    </location>
</feature>
<reference evidence="2" key="1">
    <citation type="submission" date="2020-05" db="EMBL/GenBank/DDBJ databases">
        <title>WGS assembly of Panicum virgatum.</title>
        <authorList>
            <person name="Lovell J.T."/>
            <person name="Jenkins J."/>
            <person name="Shu S."/>
            <person name="Juenger T.E."/>
            <person name="Schmutz J."/>
        </authorList>
    </citation>
    <scope>NUCLEOTIDE SEQUENCE</scope>
    <source>
        <strain evidence="2">AP13</strain>
    </source>
</reference>
<protein>
    <submittedName>
        <fullName evidence="2">Uncharacterized protein</fullName>
    </submittedName>
</protein>
<dbReference type="PANTHER" id="PTHR46610">
    <property type="entry name" value="OS05G0181300 PROTEIN"/>
    <property type="match status" value="1"/>
</dbReference>
<dbReference type="InterPro" id="IPR045501">
    <property type="entry name" value="DUF6490"/>
</dbReference>
<feature type="transmembrane region" description="Helical" evidence="1">
    <location>
        <begin position="107"/>
        <end position="129"/>
    </location>
</feature>
<feature type="transmembrane region" description="Helical" evidence="1">
    <location>
        <begin position="24"/>
        <end position="41"/>
    </location>
</feature>
<dbReference type="PANTHER" id="PTHR46610:SF19">
    <property type="entry name" value="OS06G0147400 PROTEIN"/>
    <property type="match status" value="1"/>
</dbReference>
<keyword evidence="1" id="KW-1133">Transmembrane helix</keyword>
<gene>
    <name evidence="2" type="ORF">PVAP13_4KG057300</name>
</gene>
<dbReference type="EMBL" id="CM029043">
    <property type="protein sequence ID" value="KAG2609394.1"/>
    <property type="molecule type" value="Genomic_DNA"/>
</dbReference>
<sequence length="162" mass="17834">MAAADPSDRHHQVQGPARNRRRPWVTLAILAVNLALCVRRVGGEDRGALAFVGFSHLNLLLLFSAIRRFEASPDGSPARGRARLAVWLLTATLTAAFTWRIGEMMPLGFAIAAWVMAAATVLGGFYMLFLRGDNESAMRAPRRPVDWMVDRLTMSTLQALAM</sequence>
<keyword evidence="1" id="KW-0472">Membrane</keyword>
<dbReference type="AlphaFoldDB" id="A0A8T0TKE2"/>
<feature type="transmembrane region" description="Helical" evidence="1">
    <location>
        <begin position="47"/>
        <end position="63"/>
    </location>
</feature>
<comment type="caution">
    <text evidence="2">The sequence shown here is derived from an EMBL/GenBank/DDBJ whole genome shotgun (WGS) entry which is preliminary data.</text>
</comment>